<evidence type="ECO:0000256" key="1">
    <source>
        <dbReference type="SAM" id="MobiDB-lite"/>
    </source>
</evidence>
<dbReference type="EMBL" id="SRLO01000055">
    <property type="protein sequence ID" value="TNN80386.1"/>
    <property type="molecule type" value="Genomic_DNA"/>
</dbReference>
<protein>
    <submittedName>
        <fullName evidence="2">Uncharacterized protein</fullName>
    </submittedName>
</protein>
<keyword evidence="3" id="KW-1185">Reference proteome</keyword>
<dbReference type="Proteomes" id="UP000314294">
    <property type="component" value="Unassembled WGS sequence"/>
</dbReference>
<feature type="compositionally biased region" description="Basic and acidic residues" evidence="1">
    <location>
        <begin position="37"/>
        <end position="59"/>
    </location>
</feature>
<sequence length="59" mass="6546">MNWSVRETNGETIFGSRAPHLCAVYSSPALRVNNHGNVHEEGEETQRNGEASRDCRSGM</sequence>
<evidence type="ECO:0000313" key="2">
    <source>
        <dbReference type="EMBL" id="TNN80386.1"/>
    </source>
</evidence>
<accession>A0A4Z2IRB0</accession>
<proteinExistence type="predicted"/>
<reference evidence="2 3" key="1">
    <citation type="submission" date="2019-03" db="EMBL/GenBank/DDBJ databases">
        <title>First draft genome of Liparis tanakae, snailfish: a comprehensive survey of snailfish specific genes.</title>
        <authorList>
            <person name="Kim W."/>
            <person name="Song I."/>
            <person name="Jeong J.-H."/>
            <person name="Kim D."/>
            <person name="Kim S."/>
            <person name="Ryu S."/>
            <person name="Song J.Y."/>
            <person name="Lee S.K."/>
        </authorList>
    </citation>
    <scope>NUCLEOTIDE SEQUENCE [LARGE SCALE GENOMIC DNA]</scope>
    <source>
        <tissue evidence="2">Muscle</tissue>
    </source>
</reference>
<feature type="region of interest" description="Disordered" evidence="1">
    <location>
        <begin position="34"/>
        <end position="59"/>
    </location>
</feature>
<organism evidence="2 3">
    <name type="scientific">Liparis tanakae</name>
    <name type="common">Tanaka's snailfish</name>
    <dbReference type="NCBI Taxonomy" id="230148"/>
    <lineage>
        <taxon>Eukaryota</taxon>
        <taxon>Metazoa</taxon>
        <taxon>Chordata</taxon>
        <taxon>Craniata</taxon>
        <taxon>Vertebrata</taxon>
        <taxon>Euteleostomi</taxon>
        <taxon>Actinopterygii</taxon>
        <taxon>Neopterygii</taxon>
        <taxon>Teleostei</taxon>
        <taxon>Neoteleostei</taxon>
        <taxon>Acanthomorphata</taxon>
        <taxon>Eupercaria</taxon>
        <taxon>Perciformes</taxon>
        <taxon>Cottioidei</taxon>
        <taxon>Cottales</taxon>
        <taxon>Liparidae</taxon>
        <taxon>Liparis</taxon>
    </lineage>
</organism>
<dbReference type="AlphaFoldDB" id="A0A4Z2IRB0"/>
<evidence type="ECO:0000313" key="3">
    <source>
        <dbReference type="Proteomes" id="UP000314294"/>
    </source>
</evidence>
<name>A0A4Z2IRB0_9TELE</name>
<comment type="caution">
    <text evidence="2">The sequence shown here is derived from an EMBL/GenBank/DDBJ whole genome shotgun (WGS) entry which is preliminary data.</text>
</comment>
<gene>
    <name evidence="2" type="ORF">EYF80_009410</name>
</gene>